<keyword evidence="4 7" id="KW-0812">Transmembrane</keyword>
<accession>A0A1H9FC78</accession>
<dbReference type="PANTHER" id="PTHR34184:SF4">
    <property type="entry name" value="UPF0718 PROTEIN YCGR"/>
    <property type="match status" value="1"/>
</dbReference>
<dbReference type="EMBL" id="FOEP01000006">
    <property type="protein sequence ID" value="SEQ35561.1"/>
    <property type="molecule type" value="Genomic_DNA"/>
</dbReference>
<keyword evidence="6 7" id="KW-0472">Membrane</keyword>
<dbReference type="InterPro" id="IPR052923">
    <property type="entry name" value="UPF0718"/>
</dbReference>
<sequence>MTDIPLPPHPNLLHHIWKTQRVWLTSAAILAVVAVASPEQAAASAGFTLRALWHTAPFLLLSIAIAAWAGATGADSLIARAFTGSPLLMIGLAALAGGLSPFCSCGVIPLIAALLSMGVPLSAVMAFWLASPIMDPSMFVLTSGVLGAEFALAKTLAAVGLGIAGGLTVLVLSRSGALSAPLRDGIGNGGCGAASVRSPKPVVWQFWHDPERRAKFAREARKTTLFLAQWLVLAFLLESLMLALVPAQVITSLLGGTGIGPIALATLVGVPAYLNGYAALPLVGGLIEQGMAPGAGLAFLVAGGVTSLPAAIAVWALVRPKVFALYIALSLSGAFACGLLFQAWSTA</sequence>
<gene>
    <name evidence="8" type="ORF">SAMN04488092_10636</name>
</gene>
<dbReference type="Pfam" id="PF03773">
    <property type="entry name" value="ArsP_1"/>
    <property type="match status" value="1"/>
</dbReference>
<feature type="transmembrane region" description="Helical" evidence="7">
    <location>
        <begin position="77"/>
        <end position="95"/>
    </location>
</feature>
<dbReference type="InterPro" id="IPR005524">
    <property type="entry name" value="DUF318"/>
</dbReference>
<protein>
    <recommendedName>
        <fullName evidence="10">Permease</fullName>
    </recommendedName>
</protein>
<dbReference type="RefSeq" id="WP_090269748.1">
    <property type="nucleotide sequence ID" value="NZ_FOEP01000006.1"/>
</dbReference>
<proteinExistence type="inferred from homology"/>
<dbReference type="AlphaFoldDB" id="A0A1H9FC78"/>
<comment type="similarity">
    <text evidence="2">Belongs to the UPF0718 family.</text>
</comment>
<organism evidence="8 9">
    <name type="scientific">Thalassovita taeanensis</name>
    <dbReference type="NCBI Taxonomy" id="657014"/>
    <lineage>
        <taxon>Bacteria</taxon>
        <taxon>Pseudomonadati</taxon>
        <taxon>Pseudomonadota</taxon>
        <taxon>Alphaproteobacteria</taxon>
        <taxon>Rhodobacterales</taxon>
        <taxon>Roseobacteraceae</taxon>
        <taxon>Thalassovita</taxon>
    </lineage>
</organism>
<feature type="transmembrane region" description="Helical" evidence="7">
    <location>
        <begin position="51"/>
        <end position="71"/>
    </location>
</feature>
<evidence type="ECO:0000256" key="3">
    <source>
        <dbReference type="ARBA" id="ARBA00022475"/>
    </source>
</evidence>
<evidence type="ECO:0000313" key="8">
    <source>
        <dbReference type="EMBL" id="SEQ35561.1"/>
    </source>
</evidence>
<evidence type="ECO:0000256" key="7">
    <source>
        <dbReference type="SAM" id="Phobius"/>
    </source>
</evidence>
<feature type="transmembrane region" description="Helical" evidence="7">
    <location>
        <begin position="107"/>
        <end position="130"/>
    </location>
</feature>
<feature type="transmembrane region" description="Helical" evidence="7">
    <location>
        <begin position="323"/>
        <end position="344"/>
    </location>
</feature>
<feature type="transmembrane region" description="Helical" evidence="7">
    <location>
        <begin position="150"/>
        <end position="173"/>
    </location>
</feature>
<dbReference type="STRING" id="657014.SAMN04488092_10636"/>
<feature type="transmembrane region" description="Helical" evidence="7">
    <location>
        <begin position="295"/>
        <end position="317"/>
    </location>
</feature>
<name>A0A1H9FC78_9RHOB</name>
<dbReference type="PANTHER" id="PTHR34184">
    <property type="entry name" value="UPF0718 PROTEIN YCGR"/>
    <property type="match status" value="1"/>
</dbReference>
<keyword evidence="3" id="KW-1003">Cell membrane</keyword>
<feature type="transmembrane region" description="Helical" evidence="7">
    <location>
        <begin position="20"/>
        <end position="39"/>
    </location>
</feature>
<reference evidence="8 9" key="1">
    <citation type="submission" date="2016-10" db="EMBL/GenBank/DDBJ databases">
        <authorList>
            <person name="de Groot N.N."/>
        </authorList>
    </citation>
    <scope>NUCLEOTIDE SEQUENCE [LARGE SCALE GENOMIC DNA]</scope>
    <source>
        <strain evidence="8 9">DSM 22007</strain>
    </source>
</reference>
<evidence type="ECO:0000313" key="9">
    <source>
        <dbReference type="Proteomes" id="UP000198634"/>
    </source>
</evidence>
<dbReference type="OrthoDB" id="9777774at2"/>
<comment type="subcellular location">
    <subcellularLocation>
        <location evidence="1">Cell membrane</location>
        <topology evidence="1">Multi-pass membrane protein</topology>
    </subcellularLocation>
</comment>
<dbReference type="GO" id="GO:0005886">
    <property type="term" value="C:plasma membrane"/>
    <property type="evidence" value="ECO:0007669"/>
    <property type="project" value="UniProtKB-SubCell"/>
</dbReference>
<feature type="transmembrane region" description="Helical" evidence="7">
    <location>
        <begin position="225"/>
        <end position="250"/>
    </location>
</feature>
<evidence type="ECO:0000256" key="6">
    <source>
        <dbReference type="ARBA" id="ARBA00023136"/>
    </source>
</evidence>
<feature type="transmembrane region" description="Helical" evidence="7">
    <location>
        <begin position="262"/>
        <end position="283"/>
    </location>
</feature>
<evidence type="ECO:0008006" key="10">
    <source>
        <dbReference type="Google" id="ProtNLM"/>
    </source>
</evidence>
<dbReference type="Proteomes" id="UP000198634">
    <property type="component" value="Unassembled WGS sequence"/>
</dbReference>
<evidence type="ECO:0000256" key="4">
    <source>
        <dbReference type="ARBA" id="ARBA00022692"/>
    </source>
</evidence>
<keyword evidence="5 7" id="KW-1133">Transmembrane helix</keyword>
<evidence type="ECO:0000256" key="1">
    <source>
        <dbReference type="ARBA" id="ARBA00004651"/>
    </source>
</evidence>
<evidence type="ECO:0000256" key="2">
    <source>
        <dbReference type="ARBA" id="ARBA00006386"/>
    </source>
</evidence>
<keyword evidence="9" id="KW-1185">Reference proteome</keyword>
<evidence type="ECO:0000256" key="5">
    <source>
        <dbReference type="ARBA" id="ARBA00022989"/>
    </source>
</evidence>